<sequence>MTTQQLIYETAVPVNSGRHAQCSVDVGSDYSFVRNLNSLPLMAVEFPLAASDYAIVFAGSADTVTPVVILGVRGNENLFLSKDGAWQAKYIPAFVRRYPFVFSSSADEKTFTLCIDEKFPGLNSEGRGQPLFTEDGKATPYVDGVLKFLQDYRGQHLLTQQFCKKLTELELLEPMEAQFTLGSGEKMSLNGFMVVNRKKLNELPGEVLSELAKTDQLELIYLHLQSMHNFNAVKDRLVLIHGGKGGTDEPGAEAVEAKAADGKGAKRKG</sequence>
<dbReference type="Proteomes" id="UP001212042">
    <property type="component" value="Unassembled WGS sequence"/>
</dbReference>
<dbReference type="Pfam" id="PF07277">
    <property type="entry name" value="SapC"/>
    <property type="match status" value="1"/>
</dbReference>
<dbReference type="RefSeq" id="WP_271349867.1">
    <property type="nucleotide sequence ID" value="NZ_JAQJZJ010000013.1"/>
</dbReference>
<accession>A0ABT4XL70</accession>
<comment type="caution">
    <text evidence="2">The sequence shown here is derived from an EMBL/GenBank/DDBJ whole genome shotgun (WGS) entry which is preliminary data.</text>
</comment>
<protein>
    <submittedName>
        <fullName evidence="2">SapC family protein</fullName>
    </submittedName>
</protein>
<gene>
    <name evidence="2" type="ORF">PH586_21585</name>
</gene>
<keyword evidence="3" id="KW-1185">Reference proteome</keyword>
<organism evidence="2 3">
    <name type="scientific">Pseudomonas aestuarii</name>
    <dbReference type="NCBI Taxonomy" id="3018340"/>
    <lineage>
        <taxon>Bacteria</taxon>
        <taxon>Pseudomonadati</taxon>
        <taxon>Pseudomonadota</taxon>
        <taxon>Gammaproteobacteria</taxon>
        <taxon>Pseudomonadales</taxon>
        <taxon>Pseudomonadaceae</taxon>
        <taxon>Pseudomonas</taxon>
    </lineage>
</organism>
<dbReference type="InterPro" id="IPR010836">
    <property type="entry name" value="SapC"/>
</dbReference>
<feature type="region of interest" description="Disordered" evidence="1">
    <location>
        <begin position="246"/>
        <end position="269"/>
    </location>
</feature>
<evidence type="ECO:0000313" key="3">
    <source>
        <dbReference type="Proteomes" id="UP001212042"/>
    </source>
</evidence>
<proteinExistence type="predicted"/>
<feature type="compositionally biased region" description="Basic and acidic residues" evidence="1">
    <location>
        <begin position="255"/>
        <end position="269"/>
    </location>
</feature>
<evidence type="ECO:0000256" key="1">
    <source>
        <dbReference type="SAM" id="MobiDB-lite"/>
    </source>
</evidence>
<name>A0ABT4XL70_9PSED</name>
<dbReference type="EMBL" id="JAQJZJ010000013">
    <property type="protein sequence ID" value="MDA7088976.1"/>
    <property type="molecule type" value="Genomic_DNA"/>
</dbReference>
<evidence type="ECO:0000313" key="2">
    <source>
        <dbReference type="EMBL" id="MDA7088976.1"/>
    </source>
</evidence>
<reference evidence="2 3" key="1">
    <citation type="submission" date="2023-01" db="EMBL/GenBank/DDBJ databases">
        <title>Pseudomonas SA3-5T sp. nov., isolated from tidal flat sediment.</title>
        <authorList>
            <person name="Kim H.S."/>
            <person name="Kim J.-S."/>
            <person name="Suh M.K."/>
            <person name="Eom M.K."/>
            <person name="Lee J.-S."/>
        </authorList>
    </citation>
    <scope>NUCLEOTIDE SEQUENCE [LARGE SCALE GENOMIC DNA]</scope>
    <source>
        <strain evidence="2 3">SA3-5</strain>
    </source>
</reference>